<dbReference type="Proteomes" id="UP000004226">
    <property type="component" value="Unassembled WGS sequence"/>
</dbReference>
<sequence length="51" mass="6274">MYFFASFLILLKSIVFSSFFKRKFYHFKILIKQNASLLLFYPIKYKLAREI</sequence>
<comment type="caution">
    <text evidence="1">The sequence shown here is derived from an EMBL/GenBank/DDBJ whole genome shotgun (WGS) entry which is preliminary data.</text>
</comment>
<dbReference type="EMBL" id="ADAD01000051">
    <property type="protein sequence ID" value="EEY35689.1"/>
    <property type="molecule type" value="Genomic_DNA"/>
</dbReference>
<protein>
    <submittedName>
        <fullName evidence="1">Uncharacterized protein</fullName>
    </submittedName>
</protein>
<dbReference type="AlphaFoldDB" id="D0GJN2"/>
<organism evidence="1 2">
    <name type="scientific">Pseudoleptotrichia goodfellowii F0264</name>
    <dbReference type="NCBI Taxonomy" id="596323"/>
    <lineage>
        <taxon>Bacteria</taxon>
        <taxon>Fusobacteriati</taxon>
        <taxon>Fusobacteriota</taxon>
        <taxon>Fusobacteriia</taxon>
        <taxon>Fusobacteriales</taxon>
        <taxon>Leptotrichiaceae</taxon>
        <taxon>Pseudoleptotrichia</taxon>
    </lineage>
</organism>
<evidence type="ECO:0000313" key="2">
    <source>
        <dbReference type="Proteomes" id="UP000004226"/>
    </source>
</evidence>
<evidence type="ECO:0000313" key="1">
    <source>
        <dbReference type="EMBL" id="EEY35689.1"/>
    </source>
</evidence>
<accession>D0GJN2</accession>
<reference evidence="1 2" key="1">
    <citation type="submission" date="2009-10" db="EMBL/GenBank/DDBJ databases">
        <authorList>
            <person name="Harkins D.M."/>
            <person name="Madupu R."/>
            <person name="Durkin A.S."/>
            <person name="Torralba M."/>
            <person name="Methe B."/>
            <person name="Sutton G.G."/>
            <person name="Strausberg R.L."/>
            <person name="Nelson K.E."/>
        </authorList>
    </citation>
    <scope>NUCLEOTIDE SEQUENCE [LARGE SCALE GENOMIC DNA]</scope>
    <source>
        <strain evidence="1 2">F0264</strain>
    </source>
</reference>
<name>D0GJN2_9FUSO</name>
<proteinExistence type="predicted"/>
<gene>
    <name evidence="1" type="ORF">HMPREF0554_0911</name>
</gene>
<keyword evidence="2" id="KW-1185">Reference proteome</keyword>